<comment type="similarity">
    <text evidence="2 7">Belongs to the CTL (choline transporter-like) family.</text>
</comment>
<evidence type="ECO:0000256" key="4">
    <source>
        <dbReference type="ARBA" id="ARBA00022989"/>
    </source>
</evidence>
<sequence>MTMSNGKSVVDEPTWRGPLKDRNCTDVPCLLIFVLFILCWFGVGYYALFVGDINAFLVPTDSKGRKCGVDDDVIDKPFLVFFDLTKCINNRCNTPQVCRSQCPQSNWYFNPNPQSMNETYNAMLCEDGITVMNKNIEQLERLIASKACAKWYLKSTPVLNRCIPQLFEESFPTGLDNENITKEELVKPVEVIKFLTSIHSIVNEAILTKNSVIMFISCGVLVCLLYIMLLQWIALPCVWIAIIFLVGLLSCLSYFCYNLYINNMWIGWIILSSILGGAAIIIAVIAVCLWKKIYLASQLITETSKATIHILLIVFFPILPWLISLSVIIYSIVIALFLMSIEDREFFVKEESSNGNCQCSMEVNYTIGDLCKPDLFYKYCHEHNGSCFSMSCLLNDITTPTYKYYLYIVHLAGFIWLYLFIIDFKKIVIASTYATWYWTLCKTNIPYFTTITSMCRVIKYHLGTVAFGSAIITICRLFRIFIEYLHAASRRESSTNVVSLFIKSCLFYCSKCFMFLVEKLLKFLTVNAYIMCAINGKGLCTSAVDALSLILRNIIRVAVLNRIVYWLLKLGKILITSIMILLAWWYFNLNGNDETREYWYVPIILVGIGTYLVATIFFSVYIVGVDTIFLCVLQDCEYHDGSNEKPYYMNQNIGKLLHVY</sequence>
<dbReference type="AlphaFoldDB" id="A0AA39FNB4"/>
<evidence type="ECO:0000256" key="5">
    <source>
        <dbReference type="ARBA" id="ARBA00023136"/>
    </source>
</evidence>
<feature type="transmembrane region" description="Helical" evidence="7">
    <location>
        <begin position="563"/>
        <end position="587"/>
    </location>
</feature>
<dbReference type="PANTHER" id="PTHR12385:SF14">
    <property type="entry name" value="CHOLINE TRANSPORTER-LIKE 2"/>
    <property type="match status" value="1"/>
</dbReference>
<evidence type="ECO:0000256" key="6">
    <source>
        <dbReference type="ARBA" id="ARBA00023180"/>
    </source>
</evidence>
<evidence type="ECO:0000313" key="8">
    <source>
        <dbReference type="EMBL" id="KAK0172648.1"/>
    </source>
</evidence>
<reference evidence="8" key="2">
    <citation type="submission" date="2023-03" db="EMBL/GenBank/DDBJ databases">
        <authorList>
            <person name="Inwood S.N."/>
            <person name="Skelly J.G."/>
            <person name="Guhlin J."/>
            <person name="Harrop T.W.R."/>
            <person name="Goldson S.G."/>
            <person name="Dearden P.K."/>
        </authorList>
    </citation>
    <scope>NUCLEOTIDE SEQUENCE</scope>
    <source>
        <strain evidence="8">Irish</strain>
        <tissue evidence="8">Whole body</tissue>
    </source>
</reference>
<name>A0AA39FNB4_9HYME</name>
<proteinExistence type="inferred from homology"/>
<organism evidence="8 9">
    <name type="scientific">Microctonus aethiopoides</name>
    <dbReference type="NCBI Taxonomy" id="144406"/>
    <lineage>
        <taxon>Eukaryota</taxon>
        <taxon>Metazoa</taxon>
        <taxon>Ecdysozoa</taxon>
        <taxon>Arthropoda</taxon>
        <taxon>Hexapoda</taxon>
        <taxon>Insecta</taxon>
        <taxon>Pterygota</taxon>
        <taxon>Neoptera</taxon>
        <taxon>Endopterygota</taxon>
        <taxon>Hymenoptera</taxon>
        <taxon>Apocrita</taxon>
        <taxon>Ichneumonoidea</taxon>
        <taxon>Braconidae</taxon>
        <taxon>Euphorinae</taxon>
        <taxon>Microctonus</taxon>
    </lineage>
</organism>
<feature type="transmembrane region" description="Helical" evidence="7">
    <location>
        <begin position="528"/>
        <end position="551"/>
    </location>
</feature>
<evidence type="ECO:0000256" key="7">
    <source>
        <dbReference type="RuleBase" id="RU368066"/>
    </source>
</evidence>
<comment type="function">
    <text evidence="7">Choline transporter.</text>
</comment>
<feature type="transmembrane region" description="Helical" evidence="7">
    <location>
        <begin position="212"/>
        <end position="230"/>
    </location>
</feature>
<accession>A0AA39FNB4</accession>
<dbReference type="InterPro" id="IPR007603">
    <property type="entry name" value="Choline_transptr-like"/>
</dbReference>
<dbReference type="PANTHER" id="PTHR12385">
    <property type="entry name" value="CHOLINE TRANSPORTER-LIKE (SLC FAMILY 44)"/>
    <property type="match status" value="1"/>
</dbReference>
<feature type="transmembrane region" description="Helical" evidence="7">
    <location>
        <begin position="266"/>
        <end position="290"/>
    </location>
</feature>
<dbReference type="Proteomes" id="UP001168990">
    <property type="component" value="Unassembled WGS sequence"/>
</dbReference>
<evidence type="ECO:0000256" key="1">
    <source>
        <dbReference type="ARBA" id="ARBA00004141"/>
    </source>
</evidence>
<evidence type="ECO:0000313" key="9">
    <source>
        <dbReference type="Proteomes" id="UP001168990"/>
    </source>
</evidence>
<evidence type="ECO:0000256" key="2">
    <source>
        <dbReference type="ARBA" id="ARBA00007168"/>
    </source>
</evidence>
<dbReference type="GO" id="GO:0005886">
    <property type="term" value="C:plasma membrane"/>
    <property type="evidence" value="ECO:0007669"/>
    <property type="project" value="UniProtKB-SubCell"/>
</dbReference>
<feature type="transmembrane region" description="Helical" evidence="7">
    <location>
        <begin position="29"/>
        <end position="49"/>
    </location>
</feature>
<feature type="transmembrane region" description="Helical" evidence="7">
    <location>
        <begin position="494"/>
        <end position="516"/>
    </location>
</feature>
<reference evidence="8" key="1">
    <citation type="journal article" date="2023" name="bioRxiv">
        <title>Scaffold-level genome assemblies of two parasitoid biocontrol wasps reveal the parthenogenesis mechanism and an associated novel virus.</title>
        <authorList>
            <person name="Inwood S."/>
            <person name="Skelly J."/>
            <person name="Guhlin J."/>
            <person name="Harrop T."/>
            <person name="Goldson S."/>
            <person name="Dearden P."/>
        </authorList>
    </citation>
    <scope>NUCLEOTIDE SEQUENCE</scope>
    <source>
        <strain evidence="8">Irish</strain>
        <tissue evidence="8">Whole body</tissue>
    </source>
</reference>
<evidence type="ECO:0000256" key="3">
    <source>
        <dbReference type="ARBA" id="ARBA00022692"/>
    </source>
</evidence>
<keyword evidence="9" id="KW-1185">Reference proteome</keyword>
<dbReference type="GO" id="GO:0022857">
    <property type="term" value="F:transmembrane transporter activity"/>
    <property type="evidence" value="ECO:0007669"/>
    <property type="project" value="UniProtKB-UniRule"/>
</dbReference>
<feature type="transmembrane region" description="Helical" evidence="7">
    <location>
        <begin position="310"/>
        <end position="339"/>
    </location>
</feature>
<feature type="transmembrane region" description="Helical" evidence="7">
    <location>
        <begin position="237"/>
        <end position="260"/>
    </location>
</feature>
<comment type="caution">
    <text evidence="8">The sequence shown here is derived from an EMBL/GenBank/DDBJ whole genome shotgun (WGS) entry which is preliminary data.</text>
</comment>
<protein>
    <recommendedName>
        <fullName evidence="7">Choline transporter-like protein</fullName>
    </recommendedName>
</protein>
<feature type="transmembrane region" description="Helical" evidence="7">
    <location>
        <begin position="460"/>
        <end position="482"/>
    </location>
</feature>
<keyword evidence="3 7" id="KW-0812">Transmembrane</keyword>
<keyword evidence="6" id="KW-0325">Glycoprotein</keyword>
<feature type="transmembrane region" description="Helical" evidence="7">
    <location>
        <begin position="599"/>
        <end position="623"/>
    </location>
</feature>
<dbReference type="EMBL" id="JAQQBS010000002">
    <property type="protein sequence ID" value="KAK0172648.1"/>
    <property type="molecule type" value="Genomic_DNA"/>
</dbReference>
<gene>
    <name evidence="8" type="ORF">PV328_005944</name>
</gene>
<feature type="transmembrane region" description="Helical" evidence="7">
    <location>
        <begin position="404"/>
        <end position="421"/>
    </location>
</feature>
<keyword evidence="4 7" id="KW-1133">Transmembrane helix</keyword>
<dbReference type="Pfam" id="PF04515">
    <property type="entry name" value="Choline_transpo"/>
    <property type="match status" value="1"/>
</dbReference>
<keyword evidence="5 7" id="KW-0472">Membrane</keyword>
<comment type="subcellular location">
    <subcellularLocation>
        <location evidence="7">Cell membrane</location>
        <topology evidence="7">Multi-pass membrane protein</topology>
    </subcellularLocation>
    <subcellularLocation>
        <location evidence="1">Membrane</location>
        <topology evidence="1">Multi-pass membrane protein</topology>
    </subcellularLocation>
</comment>